<keyword evidence="2" id="KW-1185">Reference proteome</keyword>
<reference evidence="1 2" key="2">
    <citation type="journal article" date="2011" name="Stand. Genomic Sci.">
        <title>Complete genome sequence of Isosphaera pallida type strain (IS1B).</title>
        <authorList>
            <consortium name="US DOE Joint Genome Institute (JGI-PGF)"/>
            <person name="Goker M."/>
            <person name="Cleland D."/>
            <person name="Saunders E."/>
            <person name="Lapidus A."/>
            <person name="Nolan M."/>
            <person name="Lucas S."/>
            <person name="Hammon N."/>
            <person name="Deshpande S."/>
            <person name="Cheng J.F."/>
            <person name="Tapia R."/>
            <person name="Han C."/>
            <person name="Goodwin L."/>
            <person name="Pitluck S."/>
            <person name="Liolios K."/>
            <person name="Pagani I."/>
            <person name="Ivanova N."/>
            <person name="Mavromatis K."/>
            <person name="Pati A."/>
            <person name="Chen A."/>
            <person name="Palaniappan K."/>
            <person name="Land M."/>
            <person name="Hauser L."/>
            <person name="Chang Y.J."/>
            <person name="Jeffries C.D."/>
            <person name="Detter J.C."/>
            <person name="Beck B."/>
            <person name="Woyke T."/>
            <person name="Bristow J."/>
            <person name="Eisen J.A."/>
            <person name="Markowitz V."/>
            <person name="Hugenholtz P."/>
            <person name="Kyrpides N.C."/>
            <person name="Klenk H.P."/>
        </authorList>
    </citation>
    <scope>NUCLEOTIDE SEQUENCE [LARGE SCALE GENOMIC DNA]</scope>
    <source>
        <strain evidence="2">ATCC 43644 / DSM 9630 / IS1B</strain>
    </source>
</reference>
<organism evidence="1 2">
    <name type="scientific">Isosphaera pallida (strain ATCC 43644 / DSM 9630 / IS1B)</name>
    <dbReference type="NCBI Taxonomy" id="575540"/>
    <lineage>
        <taxon>Bacteria</taxon>
        <taxon>Pseudomonadati</taxon>
        <taxon>Planctomycetota</taxon>
        <taxon>Planctomycetia</taxon>
        <taxon>Isosphaerales</taxon>
        <taxon>Isosphaeraceae</taxon>
        <taxon>Isosphaera</taxon>
    </lineage>
</organism>
<name>E8QYJ4_ISOPI</name>
<dbReference type="HOGENOM" id="CLU_2259965_0_0_0"/>
<dbReference type="EMBL" id="CP002353">
    <property type="protein sequence ID" value="ADV64177.1"/>
    <property type="molecule type" value="Genomic_DNA"/>
</dbReference>
<evidence type="ECO:0000313" key="1">
    <source>
        <dbReference type="EMBL" id="ADV64177.1"/>
    </source>
</evidence>
<dbReference type="InParanoid" id="E8QYJ4"/>
<gene>
    <name evidence="1" type="ordered locus">Isop_3620</name>
</gene>
<dbReference type="AlphaFoldDB" id="E8QYJ4"/>
<evidence type="ECO:0000313" key="2">
    <source>
        <dbReference type="Proteomes" id="UP000008631"/>
    </source>
</evidence>
<reference key="1">
    <citation type="submission" date="2010-11" db="EMBL/GenBank/DDBJ databases">
        <title>The complete sequence of chromosome of Isophaera pallida ATCC 43644.</title>
        <authorList>
            <consortium name="US DOE Joint Genome Institute (JGI-PGF)"/>
            <person name="Lucas S."/>
            <person name="Copeland A."/>
            <person name="Lapidus A."/>
            <person name="Bruce D."/>
            <person name="Goodwin L."/>
            <person name="Pitluck S."/>
            <person name="Kyrpides N."/>
            <person name="Mavromatis K."/>
            <person name="Pagani I."/>
            <person name="Ivanova N."/>
            <person name="Saunders E."/>
            <person name="Brettin T."/>
            <person name="Detter J.C."/>
            <person name="Han C."/>
            <person name="Tapia R."/>
            <person name="Land M."/>
            <person name="Hauser L."/>
            <person name="Markowitz V."/>
            <person name="Cheng J.-F."/>
            <person name="Hugenholtz P."/>
            <person name="Woyke T."/>
            <person name="Wu D."/>
            <person name="Eisen J.A."/>
        </authorList>
    </citation>
    <scope>NUCLEOTIDE SEQUENCE</scope>
    <source>
        <strain>ATCC 43644</strain>
    </source>
</reference>
<dbReference type="KEGG" id="ipa:Isop_3620"/>
<proteinExistence type="predicted"/>
<dbReference type="Proteomes" id="UP000008631">
    <property type="component" value="Chromosome"/>
</dbReference>
<accession>E8QYJ4</accession>
<dbReference type="STRING" id="575540.Isop_3620"/>
<protein>
    <submittedName>
        <fullName evidence="1">Uncharacterized protein</fullName>
    </submittedName>
</protein>
<sequence length="103" mass="11178">MPESRDGSREWASEGGAAKWVEPAQPLVGIGCDGRRMNAFDDADDVDLGWKRRGFDLSARDRAVEVEAVSRSCSLPVASAEMVSAPGRRRWNSPFPVGMVSPT</sequence>